<evidence type="ECO:0000256" key="6">
    <source>
        <dbReference type="ARBA" id="ARBA00023306"/>
    </source>
</evidence>
<dbReference type="InterPro" id="IPR011990">
    <property type="entry name" value="TPR-like_helical_dom_sf"/>
</dbReference>
<feature type="repeat" description="TPR" evidence="7">
    <location>
        <begin position="529"/>
        <end position="562"/>
    </location>
</feature>
<evidence type="ECO:0000313" key="9">
    <source>
        <dbReference type="EMBL" id="KAH7645381.1"/>
    </source>
</evidence>
<evidence type="ECO:0000256" key="1">
    <source>
        <dbReference type="ARBA" id="ARBA00022618"/>
    </source>
</evidence>
<feature type="repeat" description="TPR" evidence="7">
    <location>
        <begin position="495"/>
        <end position="528"/>
    </location>
</feature>
<dbReference type="EMBL" id="SDOV01000001">
    <property type="protein sequence ID" value="KAH7645381.1"/>
    <property type="molecule type" value="Genomic_DNA"/>
</dbReference>
<feature type="compositionally biased region" description="Basic and acidic residues" evidence="8">
    <location>
        <begin position="246"/>
        <end position="263"/>
    </location>
</feature>
<dbReference type="SMART" id="SM00028">
    <property type="entry name" value="TPR"/>
    <property type="match status" value="7"/>
</dbReference>
<reference evidence="9" key="2">
    <citation type="submission" date="2020-06" db="EMBL/GenBank/DDBJ databases">
        <authorList>
            <person name="Ji K."/>
            <person name="Li J."/>
        </authorList>
    </citation>
    <scope>NUCLEOTIDE SEQUENCE</scope>
    <source>
        <strain evidence="9">JKM2019</strain>
        <tissue evidence="9">Whole body</tissue>
    </source>
</reference>
<dbReference type="OrthoDB" id="10006270at2759"/>
<gene>
    <name evidence="10" type="primary">CDC16_2</name>
    <name evidence="10" type="ORF">DERF_013749</name>
    <name evidence="9" type="ORF">HUG17_0919</name>
</gene>
<sequence length="577" mass="67205">MANSNAQSNVNASIFNAFNDAYNSTKITKRQIYSKVDQIKKIRDDFEKMFLVDTAQFFTDKLITLEHNDDHDNDADSEIYRMAKLLHQKEQYHRAALMIISNNFHLKNLSARYLAAKCYFDCKEYSKSLEILNLSIDNLTFDEKGGSFNQWKSSIQLLKGHIHEALNDKELANKCFFDALVLDPFCYEAFQALIKFDMINKEQECQLLEFISTNNNDNTNDDESNAIKMMKELYNLQFRHHHHQQHGKDDDGLKKENENEQSKPKSTITLLNESFFNSSSDDVRLIHAENYYNDCQFKKSYAILSEIHSNDILNQKCSFLMIGCLLELGNHIVLREISHKLAESIPENAIAWYAVGCYYYSILNMDNARKYLSKSTLIDPNFQASMLMYGHSFEMEALHDQAIAVYMDLSKIMAHSYLPLLYVGVEYCHLNFPSLAEQYLNQALELSPDNLFVLHELGIVFYEKKEYEMAKEYFVKVYKILADKQLLMEYPKKWEPLLNNLGHVHRKLTEYDDAINYFKIALRMIPENSSTLDALGLVYSLKGERQMASDYFQKALSLKRDDAFALTMYHLLSVEKK</sequence>
<dbReference type="GO" id="GO:0016567">
    <property type="term" value="P:protein ubiquitination"/>
    <property type="evidence" value="ECO:0007669"/>
    <property type="project" value="TreeGrafter"/>
</dbReference>
<evidence type="ECO:0000313" key="11">
    <source>
        <dbReference type="Proteomes" id="UP000790347"/>
    </source>
</evidence>
<dbReference type="Pfam" id="PF13424">
    <property type="entry name" value="TPR_12"/>
    <property type="match status" value="1"/>
</dbReference>
<reference evidence="9" key="3">
    <citation type="journal article" date="2021" name="World Allergy Organ. J.">
        <title>Chromosome-level assembly of Dermatophagoides farinae genome and transcriptome reveals two novel allergens Der f 37 and Der f 39.</title>
        <authorList>
            <person name="Chen J."/>
            <person name="Cai Z."/>
            <person name="Fan D."/>
            <person name="Hu J."/>
            <person name="Hou Y."/>
            <person name="He Y."/>
            <person name="Zhang Z."/>
            <person name="Zhao Z."/>
            <person name="Gao P."/>
            <person name="Hu W."/>
            <person name="Sun J."/>
            <person name="Li J."/>
            <person name="Ji K."/>
        </authorList>
    </citation>
    <scope>NUCLEOTIDE SEQUENCE</scope>
    <source>
        <strain evidence="9">JKM2019</strain>
    </source>
</reference>
<dbReference type="SUPFAM" id="SSF48452">
    <property type="entry name" value="TPR-like"/>
    <property type="match status" value="2"/>
</dbReference>
<dbReference type="GO" id="GO:0005737">
    <property type="term" value="C:cytoplasm"/>
    <property type="evidence" value="ECO:0007669"/>
    <property type="project" value="TreeGrafter"/>
</dbReference>
<keyword evidence="3" id="KW-0498">Mitosis</keyword>
<dbReference type="AlphaFoldDB" id="A0A922L2M0"/>
<dbReference type="Gene3D" id="1.25.40.10">
    <property type="entry name" value="Tetratricopeptide repeat domain"/>
    <property type="match status" value="1"/>
</dbReference>
<protein>
    <submittedName>
        <fullName evidence="10">Anaphase promoting complex subunit cdc16</fullName>
    </submittedName>
    <submittedName>
        <fullName evidence="9">Cell division cycle protein 16-like protein</fullName>
    </submittedName>
</protein>
<keyword evidence="6" id="KW-0131">Cell cycle</keyword>
<feature type="repeat" description="TPR" evidence="7">
    <location>
        <begin position="349"/>
        <end position="382"/>
    </location>
</feature>
<reference evidence="10" key="1">
    <citation type="submission" date="2013-05" db="EMBL/GenBank/DDBJ databases">
        <authorList>
            <person name="Yim A.K.Y."/>
            <person name="Chan T.F."/>
            <person name="Ji K.M."/>
            <person name="Liu X.Y."/>
            <person name="Zhou J.W."/>
            <person name="Li R.Q."/>
            <person name="Yang K.Y."/>
            <person name="Li J."/>
            <person name="Li M."/>
            <person name="Law P.T.W."/>
            <person name="Wu Y.L."/>
            <person name="Cai Z.L."/>
            <person name="Qin H."/>
            <person name="Bao Y."/>
            <person name="Leung R.K.K."/>
            <person name="Ng P.K.S."/>
            <person name="Zou J."/>
            <person name="Zhong X.J."/>
            <person name="Ran P.X."/>
            <person name="Zhong N.S."/>
            <person name="Liu Z.G."/>
            <person name="Tsui S.K.W."/>
        </authorList>
    </citation>
    <scope>NUCLEOTIDE SEQUENCE</scope>
    <source>
        <strain evidence="10">Derf</strain>
        <tissue evidence="10">Whole organism</tissue>
    </source>
</reference>
<keyword evidence="5 7" id="KW-0802">TPR repeat</keyword>
<dbReference type="GO" id="GO:0045842">
    <property type="term" value="P:positive regulation of mitotic metaphase/anaphase transition"/>
    <property type="evidence" value="ECO:0007669"/>
    <property type="project" value="TreeGrafter"/>
</dbReference>
<reference evidence="10" key="4">
    <citation type="journal article" date="2022" name="Res Sq">
        <title>Comparative Genomics Reveals Insights into the Divergent Evolution of Astigmatic Mites and Household Pest Adaptations.</title>
        <authorList>
            <person name="Xiong Q."/>
            <person name="Wan A.T.-Y."/>
            <person name="Liu X.-Y."/>
            <person name="Fung C.S.-H."/>
            <person name="Xiao X."/>
            <person name="Malainual N."/>
            <person name="Hou J."/>
            <person name="Wang L."/>
            <person name="Wang M."/>
            <person name="Yang K."/>
            <person name="Cui Y."/>
            <person name="Leung E."/>
            <person name="Nong W."/>
            <person name="Shin S.-K."/>
            <person name="Au S."/>
            <person name="Jeong K.Y."/>
            <person name="Chew F.T."/>
            <person name="Hui J."/>
            <person name="Leung T.F."/>
            <person name="Tungtrongchitr A."/>
            <person name="Zhong N."/>
            <person name="Liu Z."/>
            <person name="Tsui S."/>
        </authorList>
    </citation>
    <scope>NUCLEOTIDE SEQUENCE</scope>
    <source>
        <strain evidence="10">Derf</strain>
        <tissue evidence="10">Whole organism</tissue>
    </source>
</reference>
<dbReference type="GO" id="GO:0031145">
    <property type="term" value="P:anaphase-promoting complex-dependent catabolic process"/>
    <property type="evidence" value="ECO:0007669"/>
    <property type="project" value="TreeGrafter"/>
</dbReference>
<evidence type="ECO:0000256" key="2">
    <source>
        <dbReference type="ARBA" id="ARBA00022737"/>
    </source>
</evidence>
<dbReference type="Pfam" id="PF13181">
    <property type="entry name" value="TPR_8"/>
    <property type="match status" value="1"/>
</dbReference>
<dbReference type="PROSITE" id="PS50005">
    <property type="entry name" value="TPR"/>
    <property type="match status" value="3"/>
</dbReference>
<evidence type="ECO:0000313" key="10">
    <source>
        <dbReference type="EMBL" id="KAH9497790.1"/>
    </source>
</evidence>
<proteinExistence type="predicted"/>
<dbReference type="GO" id="GO:0005680">
    <property type="term" value="C:anaphase-promoting complex"/>
    <property type="evidence" value="ECO:0007669"/>
    <property type="project" value="TreeGrafter"/>
</dbReference>
<keyword evidence="2" id="KW-0677">Repeat</keyword>
<keyword evidence="1 9" id="KW-0132">Cell division</keyword>
<dbReference type="InterPro" id="IPR019734">
    <property type="entry name" value="TPR_rpt"/>
</dbReference>
<name>A0A922L2M0_DERFA</name>
<evidence type="ECO:0000256" key="7">
    <source>
        <dbReference type="PROSITE-ProRule" id="PRU00339"/>
    </source>
</evidence>
<evidence type="ECO:0000256" key="5">
    <source>
        <dbReference type="ARBA" id="ARBA00022803"/>
    </source>
</evidence>
<keyword evidence="11" id="KW-1185">Reference proteome</keyword>
<dbReference type="Proteomes" id="UP000790347">
    <property type="component" value="Unassembled WGS sequence"/>
</dbReference>
<evidence type="ECO:0000256" key="8">
    <source>
        <dbReference type="SAM" id="MobiDB-lite"/>
    </source>
</evidence>
<keyword evidence="4" id="KW-0833">Ubl conjugation pathway</keyword>
<dbReference type="Pfam" id="PF12895">
    <property type="entry name" value="ANAPC3"/>
    <property type="match status" value="1"/>
</dbReference>
<comment type="caution">
    <text evidence="10">The sequence shown here is derived from an EMBL/GenBank/DDBJ whole genome shotgun (WGS) entry which is preliminary data.</text>
</comment>
<dbReference type="PANTHER" id="PTHR12558:SF9">
    <property type="entry name" value="CELL DIVISION CYCLE PROTEIN 16 HOMOLOG"/>
    <property type="match status" value="1"/>
</dbReference>
<evidence type="ECO:0000256" key="4">
    <source>
        <dbReference type="ARBA" id="ARBA00022786"/>
    </source>
</evidence>
<dbReference type="EMBL" id="ASGP02000007">
    <property type="protein sequence ID" value="KAH9497790.1"/>
    <property type="molecule type" value="Genomic_DNA"/>
</dbReference>
<evidence type="ECO:0000256" key="3">
    <source>
        <dbReference type="ARBA" id="ARBA00022776"/>
    </source>
</evidence>
<accession>A0A922L2M0</accession>
<organism evidence="10 11">
    <name type="scientific">Dermatophagoides farinae</name>
    <name type="common">American house dust mite</name>
    <dbReference type="NCBI Taxonomy" id="6954"/>
    <lineage>
        <taxon>Eukaryota</taxon>
        <taxon>Metazoa</taxon>
        <taxon>Ecdysozoa</taxon>
        <taxon>Arthropoda</taxon>
        <taxon>Chelicerata</taxon>
        <taxon>Arachnida</taxon>
        <taxon>Acari</taxon>
        <taxon>Acariformes</taxon>
        <taxon>Sarcoptiformes</taxon>
        <taxon>Astigmata</taxon>
        <taxon>Psoroptidia</taxon>
        <taxon>Analgoidea</taxon>
        <taxon>Pyroglyphidae</taxon>
        <taxon>Dermatophagoidinae</taxon>
        <taxon>Dermatophagoides</taxon>
    </lineage>
</organism>
<dbReference type="PANTHER" id="PTHR12558">
    <property type="entry name" value="CELL DIVISION CYCLE 16,23,27"/>
    <property type="match status" value="1"/>
</dbReference>
<feature type="region of interest" description="Disordered" evidence="8">
    <location>
        <begin position="244"/>
        <end position="265"/>
    </location>
</feature>
<dbReference type="GO" id="GO:0051301">
    <property type="term" value="P:cell division"/>
    <property type="evidence" value="ECO:0007669"/>
    <property type="project" value="UniProtKB-KW"/>
</dbReference>
<dbReference type="Proteomes" id="UP000828236">
    <property type="component" value="Unassembled WGS sequence"/>
</dbReference>